<keyword evidence="1" id="KW-0732">Signal</keyword>
<protein>
    <recommendedName>
        <fullName evidence="4">PapR protein</fullName>
    </recommendedName>
</protein>
<dbReference type="Proteomes" id="UP000183988">
    <property type="component" value="Unassembled WGS sequence"/>
</dbReference>
<name>A0A1M5EU31_9BACI</name>
<proteinExistence type="predicted"/>
<accession>A0A1M5EU31</accession>
<evidence type="ECO:0000313" key="2">
    <source>
        <dbReference type="EMBL" id="SHF82636.1"/>
    </source>
</evidence>
<sequence>MKKMIATVALGALLVGGFVFAQDNTTDTASNGELEPSIFNMMNFKGDL</sequence>
<dbReference type="AlphaFoldDB" id="A0A1M5EU31"/>
<dbReference type="EMBL" id="FQVW01000006">
    <property type="protein sequence ID" value="SHF82636.1"/>
    <property type="molecule type" value="Genomic_DNA"/>
</dbReference>
<gene>
    <name evidence="2" type="ORF">SAMN05216225_100635</name>
</gene>
<keyword evidence="3" id="KW-1185">Reference proteome</keyword>
<organism evidence="2 3">
    <name type="scientific">Ornithinibacillus halophilus</name>
    <dbReference type="NCBI Taxonomy" id="930117"/>
    <lineage>
        <taxon>Bacteria</taxon>
        <taxon>Bacillati</taxon>
        <taxon>Bacillota</taxon>
        <taxon>Bacilli</taxon>
        <taxon>Bacillales</taxon>
        <taxon>Bacillaceae</taxon>
        <taxon>Ornithinibacillus</taxon>
    </lineage>
</organism>
<dbReference type="OrthoDB" id="2972279at2"/>
<evidence type="ECO:0000313" key="3">
    <source>
        <dbReference type="Proteomes" id="UP000183988"/>
    </source>
</evidence>
<feature type="chain" id="PRO_5012770470" description="PapR protein" evidence="1">
    <location>
        <begin position="22"/>
        <end position="48"/>
    </location>
</feature>
<evidence type="ECO:0000256" key="1">
    <source>
        <dbReference type="SAM" id="SignalP"/>
    </source>
</evidence>
<reference evidence="2 3" key="1">
    <citation type="submission" date="2016-11" db="EMBL/GenBank/DDBJ databases">
        <authorList>
            <person name="Jaros S."/>
            <person name="Januszkiewicz K."/>
            <person name="Wedrychowicz H."/>
        </authorList>
    </citation>
    <scope>NUCLEOTIDE SEQUENCE [LARGE SCALE GENOMIC DNA]</scope>
    <source>
        <strain evidence="2 3">IBRC-M 10683</strain>
    </source>
</reference>
<dbReference type="RefSeq" id="WP_159431546.1">
    <property type="nucleotide sequence ID" value="NZ_FQVW01000006.1"/>
</dbReference>
<feature type="signal peptide" evidence="1">
    <location>
        <begin position="1"/>
        <end position="21"/>
    </location>
</feature>
<evidence type="ECO:0008006" key="4">
    <source>
        <dbReference type="Google" id="ProtNLM"/>
    </source>
</evidence>